<dbReference type="AlphaFoldDB" id="A0A0U3FL22"/>
<sequence>MSQNARRAMEYKDPGLPVHKLIEKAANAQPEKVALVYEDGTQMTYKELIEKSKAAVLLLREKWVNKGDTTFLIIVQQTRVRNRLTR</sequence>
<evidence type="ECO:0008006" key="3">
    <source>
        <dbReference type="Google" id="ProtNLM"/>
    </source>
</evidence>
<evidence type="ECO:0000313" key="1">
    <source>
        <dbReference type="EMBL" id="ALU12518.1"/>
    </source>
</evidence>
<gene>
    <name evidence="1" type="ORF">EYM_04775</name>
</gene>
<keyword evidence="2" id="KW-1185">Reference proteome</keyword>
<proteinExistence type="predicted"/>
<evidence type="ECO:0000313" key="2">
    <source>
        <dbReference type="Proteomes" id="UP000060778"/>
    </source>
</evidence>
<dbReference type="SUPFAM" id="SSF56801">
    <property type="entry name" value="Acetyl-CoA synthetase-like"/>
    <property type="match status" value="1"/>
</dbReference>
<protein>
    <recommendedName>
        <fullName evidence="3">AMP-dependent synthetase/ligase domain-containing protein</fullName>
    </recommendedName>
</protein>
<accession>A0A0U3FL22</accession>
<organism evidence="1 2">
    <name type="scientific">Ignicoccus islandicus DSM 13165</name>
    <dbReference type="NCBI Taxonomy" id="940295"/>
    <lineage>
        <taxon>Archaea</taxon>
        <taxon>Thermoproteota</taxon>
        <taxon>Thermoprotei</taxon>
        <taxon>Desulfurococcales</taxon>
        <taxon>Desulfurococcaceae</taxon>
        <taxon>Ignicoccus</taxon>
    </lineage>
</organism>
<dbReference type="Proteomes" id="UP000060778">
    <property type="component" value="Chromosome"/>
</dbReference>
<dbReference type="EMBL" id="CP006867">
    <property type="protein sequence ID" value="ALU12518.1"/>
    <property type="molecule type" value="Genomic_DNA"/>
</dbReference>
<dbReference type="Gene3D" id="3.40.50.980">
    <property type="match status" value="1"/>
</dbReference>
<reference evidence="1 2" key="1">
    <citation type="submission" date="2013-11" db="EMBL/GenBank/DDBJ databases">
        <title>Comparative genomics of Ignicoccus.</title>
        <authorList>
            <person name="Podar M."/>
        </authorList>
    </citation>
    <scope>NUCLEOTIDE SEQUENCE [LARGE SCALE GENOMIC DNA]</scope>
    <source>
        <strain evidence="1 2">DSM 13165</strain>
    </source>
</reference>
<name>A0A0U3FL22_9CREN</name>
<dbReference type="KEGG" id="iis:EYM_04775"/>